<dbReference type="GO" id="GO:0140567">
    <property type="term" value="F:membrane protein dislocase activity"/>
    <property type="evidence" value="ECO:0007669"/>
    <property type="project" value="UniProtKB-ARBA"/>
</dbReference>
<feature type="region of interest" description="Disordered" evidence="6">
    <location>
        <begin position="840"/>
        <end position="880"/>
    </location>
</feature>
<accession>A0A093VCL4</accession>
<evidence type="ECO:0000256" key="4">
    <source>
        <dbReference type="ARBA" id="ARBA00022840"/>
    </source>
</evidence>
<feature type="region of interest" description="Disordered" evidence="6">
    <location>
        <begin position="919"/>
        <end position="1043"/>
    </location>
</feature>
<dbReference type="GO" id="GO:0016887">
    <property type="term" value="F:ATP hydrolysis activity"/>
    <property type="evidence" value="ECO:0007669"/>
    <property type="project" value="InterPro"/>
</dbReference>
<gene>
    <name evidence="9" type="ORF">GQ26_0280230</name>
</gene>
<dbReference type="GO" id="GO:0005524">
    <property type="term" value="F:ATP binding"/>
    <property type="evidence" value="ECO:0007669"/>
    <property type="project" value="UniProtKB-KW"/>
</dbReference>
<dbReference type="Gene3D" id="3.40.50.300">
    <property type="entry name" value="P-loop containing nucleotide triphosphate hydrolases"/>
    <property type="match status" value="1"/>
</dbReference>
<name>A0A093VCL4_TALMA</name>
<evidence type="ECO:0000313" key="9">
    <source>
        <dbReference type="EMBL" id="KFX44421.1"/>
    </source>
</evidence>
<dbReference type="Gene3D" id="3.10.350.10">
    <property type="entry name" value="LysM domain"/>
    <property type="match status" value="1"/>
</dbReference>
<reference evidence="9" key="2">
    <citation type="journal article" date="2014" name="PLoS Genet.">
        <title>Signature gene expression reveals novel clues to the molecular mechanisms of dimorphic transition in Penicillium marneffei.</title>
        <authorList>
            <person name="Yang E."/>
            <person name="Wang G."/>
            <person name="Cai J."/>
            <person name="Woo P.C."/>
            <person name="Lau S.K."/>
            <person name="Yuen K.-Y."/>
            <person name="Chow W.-N."/>
            <person name="Lin X."/>
        </authorList>
    </citation>
    <scope>NUCLEOTIDE SEQUENCE</scope>
    <source>
        <strain evidence="9">PM1</strain>
    </source>
</reference>
<feature type="compositionally biased region" description="Basic and acidic residues" evidence="6">
    <location>
        <begin position="619"/>
        <end position="636"/>
    </location>
</feature>
<dbReference type="PANTHER" id="PTHR45644">
    <property type="entry name" value="AAA ATPASE, PUTATIVE (AFU_ORTHOLOGUE AFUA_2G12920)-RELATED-RELATED"/>
    <property type="match status" value="1"/>
</dbReference>
<dbReference type="eggNOG" id="ENOG502S7MZ">
    <property type="taxonomic scope" value="Eukaryota"/>
</dbReference>
<dbReference type="SMART" id="SM00382">
    <property type="entry name" value="AAA"/>
    <property type="match status" value="1"/>
</dbReference>
<dbReference type="EMBL" id="JPOX01000028">
    <property type="protein sequence ID" value="KFX44421.1"/>
    <property type="molecule type" value="Genomic_DNA"/>
</dbReference>
<evidence type="ECO:0000256" key="2">
    <source>
        <dbReference type="ARBA" id="ARBA00022741"/>
    </source>
</evidence>
<evidence type="ECO:0000256" key="5">
    <source>
        <dbReference type="ARBA" id="ARBA00023128"/>
    </source>
</evidence>
<feature type="region of interest" description="Disordered" evidence="6">
    <location>
        <begin position="1099"/>
        <end position="1158"/>
    </location>
</feature>
<feature type="region of interest" description="Disordered" evidence="6">
    <location>
        <begin position="672"/>
        <end position="721"/>
    </location>
</feature>
<reference key="1">
    <citation type="journal article" date="2014" name="PLoS Genet.">
        <title>Signature Gene Expression Reveals Novel Clues to the Molecular Mechanisms of Dimorphic Transition in Penicillium marneffei.</title>
        <authorList>
            <person name="Yang E."/>
            <person name="Wang G."/>
            <person name="Cai J."/>
            <person name="Woo P.C."/>
            <person name="Lau S.K."/>
            <person name="Yuen K.-Y."/>
            <person name="Chow W.-N."/>
            <person name="Lin X."/>
        </authorList>
    </citation>
    <scope>NUCLEOTIDE SEQUENCE [LARGE SCALE GENOMIC DNA]</scope>
    <source>
        <strain>PM1</strain>
    </source>
</reference>
<evidence type="ECO:0000256" key="1">
    <source>
        <dbReference type="ARBA" id="ARBA00004572"/>
    </source>
</evidence>
<keyword evidence="7" id="KW-0812">Transmembrane</keyword>
<dbReference type="InterPro" id="IPR003593">
    <property type="entry name" value="AAA+_ATPase"/>
</dbReference>
<dbReference type="HOGENOM" id="CLU_275589_0_0_1"/>
<dbReference type="GO" id="GO:0005741">
    <property type="term" value="C:mitochondrial outer membrane"/>
    <property type="evidence" value="ECO:0007669"/>
    <property type="project" value="UniProtKB-SubCell"/>
</dbReference>
<feature type="transmembrane region" description="Helical" evidence="7">
    <location>
        <begin position="12"/>
        <end position="34"/>
    </location>
</feature>
<keyword evidence="3" id="KW-1000">Mitochondrion outer membrane</keyword>
<feature type="compositionally biased region" description="Polar residues" evidence="6">
    <location>
        <begin position="1131"/>
        <end position="1140"/>
    </location>
</feature>
<dbReference type="InterPro" id="IPR003960">
    <property type="entry name" value="ATPase_AAA_CS"/>
</dbReference>
<dbReference type="Pfam" id="PF00004">
    <property type="entry name" value="AAA"/>
    <property type="match status" value="1"/>
</dbReference>
<dbReference type="InterPro" id="IPR036779">
    <property type="entry name" value="LysM_dom_sf"/>
</dbReference>
<protein>
    <recommendedName>
        <fullName evidence="8">AAA+ ATPase domain-containing protein</fullName>
    </recommendedName>
</protein>
<dbReference type="InterPro" id="IPR027417">
    <property type="entry name" value="P-loop_NTPase"/>
</dbReference>
<dbReference type="AlphaFoldDB" id="A0A093VCL4"/>
<dbReference type="GO" id="GO:0140570">
    <property type="term" value="P:extraction of mislocalized protein from mitochondrial outer membrane"/>
    <property type="evidence" value="ECO:0007669"/>
    <property type="project" value="TreeGrafter"/>
</dbReference>
<feature type="region of interest" description="Disordered" evidence="6">
    <location>
        <begin position="547"/>
        <end position="643"/>
    </location>
</feature>
<feature type="compositionally biased region" description="Low complexity" evidence="6">
    <location>
        <begin position="676"/>
        <end position="685"/>
    </location>
</feature>
<sequence>MASGGVRRWQQFVQELVMIAGTSVSAYFLVRYLLSRMDLDPEVQKKEEQRKKSAAILRRLDGPDSDDDSPGRSGSRRRRKQKKEELVLNQYEQAIAMDVVAPEDIAVSFEDIGGLDDIIEELKESVIYPLTMPHLYASTSSLLSAPSGVLLYGPPGCGKTMLAKALAHESGACFINLHISTLTEKWYGDSNKLVNAVFSLARKLQPSIVFIDEIDAVLGTRRSGEHEASGMVKAEFMTHWDGLTSANSVGEPQRVVVLGATNRIQDIDEAILRRMPKKFPVSLPPAAQRLRILALVLKDTKIDRPNFDLEYLVSAMAGMSGSDIKEACRDAAMIPMRELIREKKAAGIHMTTVEPREVRGLRTEDFYNRAGSGLKVIPKPQTTPKRESKVVSEKDDKEWATDSEGAEEEAQPQTTIPAVFSESWHCVDGLEIGFKGPRLAHLLRNQSQRHPFLGVIAALHCRLLLSIHTQNTGLCQSTRPIRAFGDFVTCRCVPLRVRAVLATTSPGFELVSIKPILNRDRYPVPLVGMSSKTDLLDALNPAVSSASTSRRLNASVRPRNRRLISVNDDGEDEGTQTSTTSRLGSPFAGLTPPQSRGTTPSPYASQRGSPLPQKQFSRISDRDLNSRYRSDDDAYGSRDASQPFNSLHNSSGFLESSWSSIQNLTSSFLGNDLKWGKSGSSSTTSMKRRKPSRSDIPVSLSKQQGPSSWGPPVPSGPQIGAGTREERQALVQAKKREVLLLANGDSLSDLRDRYKRKDSLEVSNDSSMDPDQDEEALVYIHHVQPSDSMTGLCIKYGCQLAIFRKSNGFWPSDSIQTRKIVLLPADVCSVKGRRVSRPSNIDLLGESSSEDTAGSSIVPSESPITGESFETAQTTDSENGRIWKHEAWVTMEGFPSPVEIGRVPRKTLGFFPRSRRKSLSLPYSDAEPPTPTVPTRPSRIDSSSSSQNYQRDSSPFHSTSSSRLASPLRTDRTAHRPTGSITLQGPGGVGTLGREVYAPGPAQDGLNKFVAQHLPNLSVPPPPPSTLRKSSFDSTSSVLSGTSSTGLENFGGAIEGWMRKMALRAKSSLNELQQGGSLQSSRGQALGIAGLGDLIELNDGLEGGSDSEAGPPLRGNGHTESRNGRNRIMGNYSQYDRFSNSPSSTTRTRRLDDSHKND</sequence>
<feature type="domain" description="AAA+ ATPase" evidence="8">
    <location>
        <begin position="145"/>
        <end position="285"/>
    </location>
</feature>
<dbReference type="Pfam" id="PF17862">
    <property type="entry name" value="AAA_lid_3"/>
    <property type="match status" value="1"/>
</dbReference>
<dbReference type="FunFam" id="3.40.50.300:FF:000538">
    <property type="entry name" value="ATPase family AAA domain-containing protein 1"/>
    <property type="match status" value="1"/>
</dbReference>
<feature type="region of interest" description="Disordered" evidence="6">
    <location>
        <begin position="56"/>
        <end position="83"/>
    </location>
</feature>
<evidence type="ECO:0000256" key="3">
    <source>
        <dbReference type="ARBA" id="ARBA00022787"/>
    </source>
</evidence>
<evidence type="ECO:0000256" key="6">
    <source>
        <dbReference type="SAM" id="MobiDB-lite"/>
    </source>
</evidence>
<feature type="compositionally biased region" description="Polar residues" evidence="6">
    <location>
        <begin position="955"/>
        <end position="964"/>
    </location>
</feature>
<keyword evidence="5" id="KW-0496">Mitochondrion</keyword>
<comment type="subcellular location">
    <subcellularLocation>
        <location evidence="1">Mitochondrion outer membrane</location>
        <topology evidence="1">Single-pass membrane protein</topology>
    </subcellularLocation>
</comment>
<feature type="compositionally biased region" description="Basic and acidic residues" evidence="6">
    <location>
        <begin position="1149"/>
        <end position="1158"/>
    </location>
</feature>
<dbReference type="SUPFAM" id="SSF52540">
    <property type="entry name" value="P-loop containing nucleoside triphosphate hydrolases"/>
    <property type="match status" value="1"/>
</dbReference>
<keyword evidence="7" id="KW-1133">Transmembrane helix</keyword>
<dbReference type="InterPro" id="IPR003959">
    <property type="entry name" value="ATPase_AAA_core"/>
</dbReference>
<dbReference type="InterPro" id="IPR051701">
    <property type="entry name" value="Mito_OM_Translocase_MSP1"/>
</dbReference>
<dbReference type="Gene3D" id="1.10.8.60">
    <property type="match status" value="1"/>
</dbReference>
<comment type="caution">
    <text evidence="9">The sequence shown here is derived from an EMBL/GenBank/DDBJ whole genome shotgun (WGS) entry which is preliminary data.</text>
</comment>
<feature type="compositionally biased region" description="Low complexity" evidence="6">
    <location>
        <begin position="935"/>
        <end position="953"/>
    </location>
</feature>
<feature type="compositionally biased region" description="Polar residues" evidence="6">
    <location>
        <begin position="846"/>
        <end position="877"/>
    </location>
</feature>
<proteinExistence type="predicted"/>
<feature type="region of interest" description="Disordered" evidence="6">
    <location>
        <begin position="373"/>
        <end position="413"/>
    </location>
</feature>
<keyword evidence="2" id="KW-0547">Nucleotide-binding</keyword>
<feature type="compositionally biased region" description="Basic and acidic residues" evidence="6">
    <location>
        <begin position="384"/>
        <end position="400"/>
    </location>
</feature>
<evidence type="ECO:0000256" key="7">
    <source>
        <dbReference type="SAM" id="Phobius"/>
    </source>
</evidence>
<dbReference type="PANTHER" id="PTHR45644:SF3">
    <property type="entry name" value="FI08533P-RELATED"/>
    <property type="match status" value="1"/>
</dbReference>
<keyword evidence="4" id="KW-0067">ATP-binding</keyword>
<dbReference type="PROSITE" id="PS00674">
    <property type="entry name" value="AAA"/>
    <property type="match status" value="1"/>
</dbReference>
<feature type="compositionally biased region" description="Polar residues" evidence="6">
    <location>
        <begin position="592"/>
        <end position="618"/>
    </location>
</feature>
<feature type="compositionally biased region" description="Low complexity" evidence="6">
    <location>
        <begin position="1032"/>
        <end position="1043"/>
    </location>
</feature>
<evidence type="ECO:0000259" key="8">
    <source>
        <dbReference type="SMART" id="SM00382"/>
    </source>
</evidence>
<dbReference type="InterPro" id="IPR041569">
    <property type="entry name" value="AAA_lid_3"/>
</dbReference>
<keyword evidence="7" id="KW-0472">Membrane</keyword>
<organism evidence="9">
    <name type="scientific">Talaromyces marneffei PM1</name>
    <dbReference type="NCBI Taxonomy" id="1077442"/>
    <lineage>
        <taxon>Eukaryota</taxon>
        <taxon>Fungi</taxon>
        <taxon>Dikarya</taxon>
        <taxon>Ascomycota</taxon>
        <taxon>Pezizomycotina</taxon>
        <taxon>Eurotiomycetes</taxon>
        <taxon>Eurotiomycetidae</taxon>
        <taxon>Eurotiales</taxon>
        <taxon>Trichocomaceae</taxon>
        <taxon>Talaromyces</taxon>
        <taxon>Talaromyces sect. Talaromyces</taxon>
    </lineage>
</organism>